<name>A0A8J2KPH6_9HEXA</name>
<organism evidence="2 3">
    <name type="scientific">Allacma fusca</name>
    <dbReference type="NCBI Taxonomy" id="39272"/>
    <lineage>
        <taxon>Eukaryota</taxon>
        <taxon>Metazoa</taxon>
        <taxon>Ecdysozoa</taxon>
        <taxon>Arthropoda</taxon>
        <taxon>Hexapoda</taxon>
        <taxon>Collembola</taxon>
        <taxon>Symphypleona</taxon>
        <taxon>Sminthuridae</taxon>
        <taxon>Allacma</taxon>
    </lineage>
</organism>
<evidence type="ECO:0000256" key="1">
    <source>
        <dbReference type="SAM" id="MobiDB-lite"/>
    </source>
</evidence>
<gene>
    <name evidence="2" type="ORF">AFUS01_LOCUS27530</name>
</gene>
<dbReference type="EMBL" id="CAJVCH010382539">
    <property type="protein sequence ID" value="CAG7816939.1"/>
    <property type="molecule type" value="Genomic_DNA"/>
</dbReference>
<evidence type="ECO:0000313" key="2">
    <source>
        <dbReference type="EMBL" id="CAG7816939.1"/>
    </source>
</evidence>
<feature type="compositionally biased region" description="Polar residues" evidence="1">
    <location>
        <begin position="181"/>
        <end position="196"/>
    </location>
</feature>
<feature type="region of interest" description="Disordered" evidence="1">
    <location>
        <begin position="137"/>
        <end position="254"/>
    </location>
</feature>
<reference evidence="2" key="1">
    <citation type="submission" date="2021-06" db="EMBL/GenBank/DDBJ databases">
        <authorList>
            <person name="Hodson N. C."/>
            <person name="Mongue J. A."/>
            <person name="Jaron S. K."/>
        </authorList>
    </citation>
    <scope>NUCLEOTIDE SEQUENCE</scope>
</reference>
<comment type="caution">
    <text evidence="2">The sequence shown here is derived from an EMBL/GenBank/DDBJ whole genome shotgun (WGS) entry which is preliminary data.</text>
</comment>
<dbReference type="AlphaFoldDB" id="A0A8J2KPH6"/>
<sequence length="254" mass="28406">MVNTQNFQVQYNLLLGIDNLAPQNFLNNVSQNPGNVTSTLKIITYFLLKCETVVIHELLKTQKPLKNWAKEDSRVTPVRPAWRMKEMLLPPIRRTSTRNSQLLVNLQQGQTPTQFFNVPHIQPLKISGLEKQLTVTTQPPPINIQPTMNPPPPPVLITTPPIQPHIFPNISNNPPNPSGDLPQTPSRYNTYPSDNNDPPPGPQRIPKARRGSRNASGSSDDLAKNLDSGGYYDAQDMQNATKKHKLNQPPPTNN</sequence>
<evidence type="ECO:0000313" key="3">
    <source>
        <dbReference type="Proteomes" id="UP000708208"/>
    </source>
</evidence>
<feature type="compositionally biased region" description="Pro residues" evidence="1">
    <location>
        <begin position="138"/>
        <end position="155"/>
    </location>
</feature>
<protein>
    <submittedName>
        <fullName evidence="2">Uncharacterized protein</fullName>
    </submittedName>
</protein>
<proteinExistence type="predicted"/>
<accession>A0A8J2KPH6</accession>
<dbReference type="Proteomes" id="UP000708208">
    <property type="component" value="Unassembled WGS sequence"/>
</dbReference>
<keyword evidence="3" id="KW-1185">Reference proteome</keyword>